<dbReference type="RefSeq" id="WP_274233142.1">
    <property type="nucleotide sequence ID" value="NZ_BAABHQ010000003.1"/>
</dbReference>
<keyword evidence="2" id="KW-0732">Signal</keyword>
<feature type="region of interest" description="Disordered" evidence="1">
    <location>
        <begin position="35"/>
        <end position="56"/>
    </location>
</feature>
<dbReference type="Pfam" id="PF00144">
    <property type="entry name" value="Beta-lactamase"/>
    <property type="match status" value="1"/>
</dbReference>
<protein>
    <submittedName>
        <fullName evidence="4">Serine hydrolase domain-containing protein</fullName>
    </submittedName>
</protein>
<gene>
    <name evidence="4" type="ORF">GCM10023203_14860</name>
</gene>
<sequence length="420" mass="43619">MTLTTLRATAALGVCTALLAAGCGASAAPAGPAPAAGAAPAAVAAPPSGAPAGPEPAYATALRPQLEALAREMLVTGSVITVRTPQGDWTMTYGSRTYGAADPVSPTDHVRVGSNTKPMTGTVILQLVAEGRLGLDDPIARYRPEVPNGGAITIRQLLEMRSGLYNYTEALELNQAQDADPGRVYRPEELLAMGFARPPLYPPGQGFNYSNTNIVLLGLVIEQLSGRSASEEFRDRLFTPLGMSGTSLPLPADATIPAPFAHGYTYGTNVETIESSVLPDDVQARARSGQLAPTDVTAANPSWGWTAGSAISTVDDLVRFVRALAGGGLLPPELQAQRLESVRPVDPADTAATSGYGMGLARYGPLYGHTGELPGYNSFMGHDPGRDITVVVWATDAPTVDGRAPATELAKVVIGELYAA</sequence>
<dbReference type="Proteomes" id="UP001500457">
    <property type="component" value="Unassembled WGS sequence"/>
</dbReference>
<evidence type="ECO:0000313" key="4">
    <source>
        <dbReference type="EMBL" id="GAA4867361.1"/>
    </source>
</evidence>
<evidence type="ECO:0000259" key="3">
    <source>
        <dbReference type="Pfam" id="PF00144"/>
    </source>
</evidence>
<reference evidence="5" key="1">
    <citation type="journal article" date="2019" name="Int. J. Syst. Evol. Microbiol.">
        <title>The Global Catalogue of Microorganisms (GCM) 10K type strain sequencing project: providing services to taxonomists for standard genome sequencing and annotation.</title>
        <authorList>
            <consortium name="The Broad Institute Genomics Platform"/>
            <consortium name="The Broad Institute Genome Sequencing Center for Infectious Disease"/>
            <person name="Wu L."/>
            <person name="Ma J."/>
        </authorList>
    </citation>
    <scope>NUCLEOTIDE SEQUENCE [LARGE SCALE GENOMIC DNA]</scope>
    <source>
        <strain evidence="5">JCM 17983</strain>
    </source>
</reference>
<accession>A0ABP9E3E1</accession>
<comment type="caution">
    <text evidence="4">The sequence shown here is derived from an EMBL/GenBank/DDBJ whole genome shotgun (WGS) entry which is preliminary data.</text>
</comment>
<feature type="chain" id="PRO_5045786435" evidence="2">
    <location>
        <begin position="28"/>
        <end position="420"/>
    </location>
</feature>
<dbReference type="InterPro" id="IPR012338">
    <property type="entry name" value="Beta-lactam/transpept-like"/>
</dbReference>
<evidence type="ECO:0000313" key="5">
    <source>
        <dbReference type="Proteomes" id="UP001500457"/>
    </source>
</evidence>
<proteinExistence type="predicted"/>
<dbReference type="GO" id="GO:0016787">
    <property type="term" value="F:hydrolase activity"/>
    <property type="evidence" value="ECO:0007669"/>
    <property type="project" value="UniProtKB-KW"/>
</dbReference>
<organism evidence="4 5">
    <name type="scientific">Actinomycetospora straminea</name>
    <dbReference type="NCBI Taxonomy" id="663607"/>
    <lineage>
        <taxon>Bacteria</taxon>
        <taxon>Bacillati</taxon>
        <taxon>Actinomycetota</taxon>
        <taxon>Actinomycetes</taxon>
        <taxon>Pseudonocardiales</taxon>
        <taxon>Pseudonocardiaceae</taxon>
        <taxon>Actinomycetospora</taxon>
    </lineage>
</organism>
<keyword evidence="5" id="KW-1185">Reference proteome</keyword>
<evidence type="ECO:0000256" key="2">
    <source>
        <dbReference type="SAM" id="SignalP"/>
    </source>
</evidence>
<evidence type="ECO:0000256" key="1">
    <source>
        <dbReference type="SAM" id="MobiDB-lite"/>
    </source>
</evidence>
<dbReference type="PROSITE" id="PS51257">
    <property type="entry name" value="PROKAR_LIPOPROTEIN"/>
    <property type="match status" value="1"/>
</dbReference>
<dbReference type="InterPro" id="IPR050491">
    <property type="entry name" value="AmpC-like"/>
</dbReference>
<feature type="domain" description="Beta-lactamase-related" evidence="3">
    <location>
        <begin position="94"/>
        <end position="409"/>
    </location>
</feature>
<dbReference type="PANTHER" id="PTHR46825">
    <property type="entry name" value="D-ALANYL-D-ALANINE-CARBOXYPEPTIDASE/ENDOPEPTIDASE AMPH"/>
    <property type="match status" value="1"/>
</dbReference>
<dbReference type="Gene3D" id="3.40.710.10">
    <property type="entry name" value="DD-peptidase/beta-lactamase superfamily"/>
    <property type="match status" value="1"/>
</dbReference>
<feature type="signal peptide" evidence="2">
    <location>
        <begin position="1"/>
        <end position="27"/>
    </location>
</feature>
<dbReference type="SUPFAM" id="SSF56601">
    <property type="entry name" value="beta-lactamase/transpeptidase-like"/>
    <property type="match status" value="1"/>
</dbReference>
<dbReference type="InterPro" id="IPR001466">
    <property type="entry name" value="Beta-lactam-related"/>
</dbReference>
<dbReference type="EMBL" id="BAABHQ010000003">
    <property type="protein sequence ID" value="GAA4867361.1"/>
    <property type="molecule type" value="Genomic_DNA"/>
</dbReference>
<dbReference type="PANTHER" id="PTHR46825:SF7">
    <property type="entry name" value="D-ALANYL-D-ALANINE CARBOXYPEPTIDASE"/>
    <property type="match status" value="1"/>
</dbReference>
<name>A0ABP9E3E1_9PSEU</name>
<keyword evidence="4" id="KW-0378">Hydrolase</keyword>